<accession>A0ABT5JB44</accession>
<dbReference type="RefSeq" id="WP_272777545.1">
    <property type="nucleotide sequence ID" value="NZ_JAQQLI010000019.1"/>
</dbReference>
<comment type="caution">
    <text evidence="3">The sequence shown here is derived from an EMBL/GenBank/DDBJ whole genome shotgun (WGS) entry which is preliminary data.</text>
</comment>
<dbReference type="InterPro" id="IPR028098">
    <property type="entry name" value="Glyco_trans_4-like_N"/>
</dbReference>
<dbReference type="CDD" id="cd03823">
    <property type="entry name" value="GT4_ExpE7-like"/>
    <property type="match status" value="1"/>
</dbReference>
<dbReference type="Proteomes" id="UP001165652">
    <property type="component" value="Unassembled WGS sequence"/>
</dbReference>
<sequence length="411" mass="47177">MKVLVIAHGHPDFSVGGAEIAAFNLYRSLKDNPSVETVDFLARTDLPSVSHGMIAMRRPNEYLWRQDMHDWFLLRSAYPNGIYESLRGFLKVKKPDVVYVHHYAHIGLEMLRELRRELPDAFVCLTLHEYMAICLNRGQMVKARSNRLCHKESPEECSSCMPERTAESFWLRKHYIQKHFEAADMFVSPSEFLRQRYIAWGIPREYIVVIENGQPQFGARPLSSERQSLRHRFGFFGQITEFKGVDILLQALHLMRTDVRRSIQVEIHGANLEQQEQRYQDLIEKLRAPLIVEGSLRWVGAYEPHELPKRMSRVGWVVVPSIWWENSPMVIQEAFCCRRPVIAAGIGGMAEKVQHGVTGLHFEARSPVDLADTLAEAATTSGLWERLASNITQPISYDDYAIAYLSLARAG</sequence>
<evidence type="ECO:0000259" key="2">
    <source>
        <dbReference type="Pfam" id="PF13439"/>
    </source>
</evidence>
<feature type="domain" description="Glycosyltransferase subfamily 4-like N-terminal" evidence="2">
    <location>
        <begin position="15"/>
        <end position="213"/>
    </location>
</feature>
<evidence type="ECO:0000259" key="1">
    <source>
        <dbReference type="Pfam" id="PF00534"/>
    </source>
</evidence>
<reference evidence="3" key="2">
    <citation type="submission" date="2023-02" db="EMBL/GenBank/DDBJ databases">
        <authorList>
            <person name="Rayyan A."/>
            <person name="Meyer T."/>
            <person name="Kyndt J.A."/>
        </authorList>
    </citation>
    <scope>NUCLEOTIDE SEQUENCE</scope>
    <source>
        <strain evidence="3">DSM 9987</strain>
    </source>
</reference>
<protein>
    <submittedName>
        <fullName evidence="3">Glycosyltransferase family 4 protein</fullName>
    </submittedName>
</protein>
<dbReference type="Pfam" id="PF13439">
    <property type="entry name" value="Glyco_transf_4"/>
    <property type="match status" value="1"/>
</dbReference>
<name>A0ABT5JB44_RHOTP</name>
<dbReference type="Gene3D" id="3.40.50.2000">
    <property type="entry name" value="Glycogen Phosphorylase B"/>
    <property type="match status" value="2"/>
</dbReference>
<evidence type="ECO:0000313" key="3">
    <source>
        <dbReference type="EMBL" id="MDC7786697.1"/>
    </source>
</evidence>
<feature type="domain" description="Glycosyl transferase family 1" evidence="1">
    <location>
        <begin position="233"/>
        <end position="390"/>
    </location>
</feature>
<keyword evidence="4" id="KW-1185">Reference proteome</keyword>
<gene>
    <name evidence="3" type="ORF">PQJ73_13465</name>
</gene>
<dbReference type="Pfam" id="PF00534">
    <property type="entry name" value="Glycos_transf_1"/>
    <property type="match status" value="1"/>
</dbReference>
<dbReference type="EMBL" id="JAQQLI010000019">
    <property type="protein sequence ID" value="MDC7786697.1"/>
    <property type="molecule type" value="Genomic_DNA"/>
</dbReference>
<dbReference type="PANTHER" id="PTHR12526">
    <property type="entry name" value="GLYCOSYLTRANSFERASE"/>
    <property type="match status" value="1"/>
</dbReference>
<proteinExistence type="predicted"/>
<reference evidence="3" key="1">
    <citation type="journal article" date="2023" name="Microbiol Resour">
        <title>Genome Sequences of Rhodoplanes serenus and Two Thermotolerant Strains, Rhodoplanes tepidamans and 'Rhodoplanes cryptolactis,' Further Refine the Genus.</title>
        <authorList>
            <person name="Rayyan A.A."/>
            <person name="Kyndt J.A."/>
        </authorList>
    </citation>
    <scope>NUCLEOTIDE SEQUENCE</scope>
    <source>
        <strain evidence="3">DSM 9987</strain>
    </source>
</reference>
<dbReference type="PANTHER" id="PTHR12526:SF635">
    <property type="entry name" value="GLYCOSYL TRANSFERASE GROUP 1"/>
    <property type="match status" value="1"/>
</dbReference>
<dbReference type="SUPFAM" id="SSF53756">
    <property type="entry name" value="UDP-Glycosyltransferase/glycogen phosphorylase"/>
    <property type="match status" value="1"/>
</dbReference>
<dbReference type="InterPro" id="IPR001296">
    <property type="entry name" value="Glyco_trans_1"/>
</dbReference>
<organism evidence="3 4">
    <name type="scientific">Rhodoplanes tepidamans</name>
    <name type="common">Rhodoplanes cryptolactis</name>
    <dbReference type="NCBI Taxonomy" id="200616"/>
    <lineage>
        <taxon>Bacteria</taxon>
        <taxon>Pseudomonadati</taxon>
        <taxon>Pseudomonadota</taxon>
        <taxon>Alphaproteobacteria</taxon>
        <taxon>Hyphomicrobiales</taxon>
        <taxon>Nitrobacteraceae</taxon>
        <taxon>Rhodoplanes</taxon>
    </lineage>
</organism>
<evidence type="ECO:0000313" key="4">
    <source>
        <dbReference type="Proteomes" id="UP001165652"/>
    </source>
</evidence>